<feature type="transmembrane region" description="Helical" evidence="17">
    <location>
        <begin position="213"/>
        <end position="239"/>
    </location>
</feature>
<keyword evidence="12 17" id="KW-0472">Membrane</keyword>
<dbReference type="EMBL" id="AFYH01113048">
    <property type="status" value="NOT_ANNOTATED_CDS"/>
    <property type="molecule type" value="Genomic_DNA"/>
</dbReference>
<dbReference type="InterPro" id="IPR018107">
    <property type="entry name" value="Na-dicarboxylate_symporter_CS"/>
</dbReference>
<evidence type="ECO:0000256" key="4">
    <source>
        <dbReference type="ARBA" id="ARBA00022475"/>
    </source>
</evidence>
<comment type="subcellular location">
    <subcellularLocation>
        <location evidence="1">Cell membrane</location>
        <topology evidence="1">Multi-pass membrane protein</topology>
    </subcellularLocation>
    <subcellularLocation>
        <location evidence="17">Membrane</location>
        <topology evidence="17">Multi-pass membrane protein</topology>
    </subcellularLocation>
</comment>
<feature type="region of interest" description="Disordered" evidence="18">
    <location>
        <begin position="416"/>
        <end position="441"/>
    </location>
</feature>
<dbReference type="AlphaFoldDB" id="H2ZXB4"/>
<feature type="transmembrane region" description="Helical" evidence="17">
    <location>
        <begin position="140"/>
        <end position="159"/>
    </location>
</feature>
<feature type="transmembrane region" description="Helical" evidence="17">
    <location>
        <begin position="21"/>
        <end position="43"/>
    </location>
</feature>
<evidence type="ECO:0000256" key="15">
    <source>
        <dbReference type="ARBA" id="ARBA00048715"/>
    </source>
</evidence>
<evidence type="ECO:0000256" key="14">
    <source>
        <dbReference type="ARBA" id="ARBA00047601"/>
    </source>
</evidence>
<evidence type="ECO:0000256" key="13">
    <source>
        <dbReference type="ARBA" id="ARBA00023180"/>
    </source>
</evidence>
<dbReference type="GO" id="GO:0098712">
    <property type="term" value="P:L-glutamate import across plasma membrane"/>
    <property type="evidence" value="ECO:0007669"/>
    <property type="project" value="TreeGrafter"/>
</dbReference>
<dbReference type="EMBL" id="AFYH01113045">
    <property type="status" value="NOT_ANNOTATED_CDS"/>
    <property type="molecule type" value="Genomic_DNA"/>
</dbReference>
<dbReference type="FunCoup" id="H2ZXB4">
    <property type="interactions" value="210"/>
</dbReference>
<evidence type="ECO:0000256" key="2">
    <source>
        <dbReference type="ARBA" id="ARBA00011233"/>
    </source>
</evidence>
<dbReference type="InterPro" id="IPR050746">
    <property type="entry name" value="DAACS"/>
</dbReference>
<dbReference type="PANTHER" id="PTHR11958:SF24">
    <property type="entry name" value="EXCITATORY AMINO ACID TRANSPORTER 1"/>
    <property type="match status" value="1"/>
</dbReference>
<protein>
    <recommendedName>
        <fullName evidence="17">Amino acid transporter</fullName>
    </recommendedName>
</protein>
<keyword evidence="10 17" id="KW-1133">Transmembrane helix</keyword>
<comment type="catalytic activity">
    <reaction evidence="14">
        <text>K(+)(in) + L-glutamate(out) + 3 Na(+)(out) + H(+)(out) = K(+)(out) + L-glutamate(in) + 3 Na(+)(in) + H(+)(in)</text>
        <dbReference type="Rhea" id="RHEA:70699"/>
        <dbReference type="ChEBI" id="CHEBI:15378"/>
        <dbReference type="ChEBI" id="CHEBI:29101"/>
        <dbReference type="ChEBI" id="CHEBI:29103"/>
        <dbReference type="ChEBI" id="CHEBI:29985"/>
    </reaction>
</comment>
<sequence>VMFSGMAALDSKASGKMGIRAVVYYTTTTVIAVLIGIIIVMIIHPGKGTKEDMHREGKIEQVSAADAFLDLIRNMFPPNLVEACFKQFKTNYEKKIFKVLVPTNETSTMSSILNNITESMKALTQMREEMVPIPGSVNGVNALGLVVFSICFGLVIGNMKEEGRALKEFFDCLNEAIMRLVAVIMWYAPLGILFLIAGKIVEMEDMGVVGGQLGMYTITVMIGLLIHAIFVLPLLYFLVTRKNPWMFIGGLLQALVTALGTSSSSATLPITFKCLEENNNVDKRVTRFVLPVGATINMDGTALYEALAAIFIAQVNNFDLNFGQIITISITATAASIGAAGIPQAGLVTMVIVLTSVGLPTDDITLIIAVDWFLDRLRTTTNVLGDSLGAGIVEHLSRHELKNKDAEMGNSVIEENEMKKPYQLISQENDNEKPLDSETKM</sequence>
<keyword evidence="3 17" id="KW-0813">Transport</keyword>
<keyword evidence="13" id="KW-0325">Glycoprotein</keyword>
<keyword evidence="6" id="KW-0479">Metal-binding</keyword>
<reference evidence="20" key="1">
    <citation type="submission" date="2011-08" db="EMBL/GenBank/DDBJ databases">
        <title>The draft genome of Latimeria chalumnae.</title>
        <authorList>
            <person name="Di Palma F."/>
            <person name="Alfoldi J."/>
            <person name="Johnson J."/>
            <person name="Berlin A."/>
            <person name="Gnerre S."/>
            <person name="Jaffe D."/>
            <person name="MacCallum I."/>
            <person name="Young S."/>
            <person name="Walker B.J."/>
            <person name="Lander E."/>
            <person name="Lindblad-Toh K."/>
        </authorList>
    </citation>
    <scope>NUCLEOTIDE SEQUENCE [LARGE SCALE GENOMIC DNA]</scope>
    <source>
        <strain evidence="20">Wild caught</strain>
    </source>
</reference>
<dbReference type="EMBL" id="AFYH01113050">
    <property type="status" value="NOT_ANNOTATED_CDS"/>
    <property type="molecule type" value="Genomic_DNA"/>
</dbReference>
<dbReference type="GO" id="GO:0046872">
    <property type="term" value="F:metal ion binding"/>
    <property type="evidence" value="ECO:0007669"/>
    <property type="project" value="UniProtKB-KW"/>
</dbReference>
<dbReference type="OMA" id="VDWFMGI"/>
<dbReference type="GeneTree" id="ENSGT00940000155464"/>
<dbReference type="EMBL" id="AFYH01113051">
    <property type="status" value="NOT_ANNOTATED_CDS"/>
    <property type="molecule type" value="Genomic_DNA"/>
</dbReference>
<evidence type="ECO:0000313" key="20">
    <source>
        <dbReference type="Proteomes" id="UP000008672"/>
    </source>
</evidence>
<evidence type="ECO:0000256" key="1">
    <source>
        <dbReference type="ARBA" id="ARBA00004651"/>
    </source>
</evidence>
<reference evidence="19" key="3">
    <citation type="submission" date="2025-09" db="UniProtKB">
        <authorList>
            <consortium name="Ensembl"/>
        </authorList>
    </citation>
    <scope>IDENTIFICATION</scope>
</reference>
<evidence type="ECO:0000313" key="19">
    <source>
        <dbReference type="Ensembl" id="ENSLACP00000002035.1"/>
    </source>
</evidence>
<organism evidence="19 20">
    <name type="scientific">Latimeria chalumnae</name>
    <name type="common">Coelacanth</name>
    <dbReference type="NCBI Taxonomy" id="7897"/>
    <lineage>
        <taxon>Eukaryota</taxon>
        <taxon>Metazoa</taxon>
        <taxon>Chordata</taxon>
        <taxon>Craniata</taxon>
        <taxon>Vertebrata</taxon>
        <taxon>Euteleostomi</taxon>
        <taxon>Coelacanthiformes</taxon>
        <taxon>Coelacanthidae</taxon>
        <taxon>Latimeria</taxon>
    </lineage>
</organism>
<evidence type="ECO:0000256" key="7">
    <source>
        <dbReference type="ARBA" id="ARBA00022847"/>
    </source>
</evidence>
<dbReference type="PANTHER" id="PTHR11958">
    <property type="entry name" value="SODIUM/DICARBOXYLATE SYMPORTER-RELATED"/>
    <property type="match status" value="1"/>
</dbReference>
<dbReference type="EMBL" id="AFYH01113043">
    <property type="status" value="NOT_ANNOTATED_CDS"/>
    <property type="molecule type" value="Genomic_DNA"/>
</dbReference>
<keyword evidence="7 17" id="KW-0769">Symport</keyword>
<dbReference type="PROSITE" id="PS00714">
    <property type="entry name" value="NA_DICARBOXYL_SYMP_2"/>
    <property type="match status" value="1"/>
</dbReference>
<dbReference type="Proteomes" id="UP000008672">
    <property type="component" value="Unassembled WGS sequence"/>
</dbReference>
<dbReference type="GO" id="GO:0015501">
    <property type="term" value="F:glutamate:sodium symporter activity"/>
    <property type="evidence" value="ECO:0007669"/>
    <property type="project" value="TreeGrafter"/>
</dbReference>
<comment type="caution">
    <text evidence="17">Lacks conserved residue(s) required for the propagation of feature annotation.</text>
</comment>
<evidence type="ECO:0000256" key="10">
    <source>
        <dbReference type="ARBA" id="ARBA00022989"/>
    </source>
</evidence>
<accession>H2ZXB4</accession>
<dbReference type="GO" id="GO:0140009">
    <property type="term" value="P:L-aspartate import across plasma membrane"/>
    <property type="evidence" value="ECO:0007669"/>
    <property type="project" value="TreeGrafter"/>
</dbReference>
<dbReference type="InParanoid" id="H2ZXB4"/>
<comment type="catalytic activity">
    <reaction evidence="15">
        <text>K(+)(in) + L-aspartate(out) + 3 Na(+)(out) + H(+)(out) = K(+)(out) + L-aspartate(in) + 3 Na(+)(in) + H(+)(in)</text>
        <dbReference type="Rhea" id="RHEA:70851"/>
        <dbReference type="ChEBI" id="CHEBI:15378"/>
        <dbReference type="ChEBI" id="CHEBI:29101"/>
        <dbReference type="ChEBI" id="CHEBI:29103"/>
        <dbReference type="ChEBI" id="CHEBI:29991"/>
    </reaction>
</comment>
<dbReference type="SUPFAM" id="SSF118215">
    <property type="entry name" value="Proton glutamate symport protein"/>
    <property type="match status" value="1"/>
</dbReference>
<evidence type="ECO:0000256" key="16">
    <source>
        <dbReference type="ARBA" id="ARBA00049118"/>
    </source>
</evidence>
<keyword evidence="9" id="KW-0029">Amino-acid transport</keyword>
<dbReference type="Ensembl" id="ENSLACT00000002049.1">
    <property type="protein sequence ID" value="ENSLACP00000002035.1"/>
    <property type="gene ID" value="ENSLACG00000001818.1"/>
</dbReference>
<dbReference type="EMBL" id="AFYH01113047">
    <property type="status" value="NOT_ANNOTATED_CDS"/>
    <property type="molecule type" value="Genomic_DNA"/>
</dbReference>
<evidence type="ECO:0000256" key="17">
    <source>
        <dbReference type="RuleBase" id="RU361216"/>
    </source>
</evidence>
<reference evidence="19" key="2">
    <citation type="submission" date="2025-08" db="UniProtKB">
        <authorList>
            <consortium name="Ensembl"/>
        </authorList>
    </citation>
    <scope>IDENTIFICATION</scope>
</reference>
<feature type="compositionally biased region" description="Basic and acidic residues" evidence="18">
    <location>
        <begin position="430"/>
        <end position="441"/>
    </location>
</feature>
<dbReference type="InterPro" id="IPR001991">
    <property type="entry name" value="Na-dicarboxylate_symporter"/>
</dbReference>
<evidence type="ECO:0000256" key="12">
    <source>
        <dbReference type="ARBA" id="ARBA00023136"/>
    </source>
</evidence>
<dbReference type="Gene3D" id="1.10.3860.10">
    <property type="entry name" value="Sodium:dicarboxylate symporter"/>
    <property type="match status" value="1"/>
</dbReference>
<dbReference type="HOGENOM" id="CLU_019375_3_2_1"/>
<dbReference type="EMBL" id="AFYH01113044">
    <property type="status" value="NOT_ANNOTATED_CDS"/>
    <property type="molecule type" value="Genomic_DNA"/>
</dbReference>
<comment type="similarity">
    <text evidence="17">Belongs to the dicarboxylate/amino acid:cation symporter (DAACS) (TC 2.A.23) family.</text>
</comment>
<keyword evidence="5 17" id="KW-0812">Transmembrane</keyword>
<evidence type="ECO:0000256" key="3">
    <source>
        <dbReference type="ARBA" id="ARBA00022448"/>
    </source>
</evidence>
<gene>
    <name evidence="19" type="primary">SLC1A3</name>
</gene>
<evidence type="ECO:0000256" key="5">
    <source>
        <dbReference type="ARBA" id="ARBA00022692"/>
    </source>
</evidence>
<dbReference type="GO" id="GO:0005886">
    <property type="term" value="C:plasma membrane"/>
    <property type="evidence" value="ECO:0007669"/>
    <property type="project" value="UniProtKB-SubCell"/>
</dbReference>
<dbReference type="GO" id="GO:0070779">
    <property type="term" value="P:D-aspartate import across plasma membrane"/>
    <property type="evidence" value="ECO:0007669"/>
    <property type="project" value="TreeGrafter"/>
</dbReference>
<dbReference type="FunFam" id="1.10.3860.10:FF:000002">
    <property type="entry name" value="Amino acid transporter"/>
    <property type="match status" value="1"/>
</dbReference>
<keyword evidence="4" id="KW-1003">Cell membrane</keyword>
<evidence type="ECO:0000256" key="6">
    <source>
        <dbReference type="ARBA" id="ARBA00022723"/>
    </source>
</evidence>
<feature type="transmembrane region" description="Helical" evidence="17">
    <location>
        <begin position="180"/>
        <end position="201"/>
    </location>
</feature>
<evidence type="ECO:0000256" key="18">
    <source>
        <dbReference type="SAM" id="MobiDB-lite"/>
    </source>
</evidence>
<dbReference type="PRINTS" id="PR00173">
    <property type="entry name" value="EDTRNSPORT"/>
</dbReference>
<comment type="subunit">
    <text evidence="2">Homotrimer.</text>
</comment>
<dbReference type="eggNOG" id="KOG3787">
    <property type="taxonomic scope" value="Eukaryota"/>
</dbReference>
<proteinExistence type="inferred from homology"/>
<dbReference type="EMBL" id="AFYH01113049">
    <property type="status" value="NOT_ANNOTATED_CDS"/>
    <property type="molecule type" value="Genomic_DNA"/>
</dbReference>
<evidence type="ECO:0000256" key="8">
    <source>
        <dbReference type="ARBA" id="ARBA00022958"/>
    </source>
</evidence>
<dbReference type="GO" id="GO:0015175">
    <property type="term" value="F:neutral L-amino acid transmembrane transporter activity"/>
    <property type="evidence" value="ECO:0007669"/>
    <property type="project" value="TreeGrafter"/>
</dbReference>
<keyword evidence="11" id="KW-0915">Sodium</keyword>
<keyword evidence="8" id="KW-0630">Potassium</keyword>
<dbReference type="InterPro" id="IPR036458">
    <property type="entry name" value="Na:dicarbo_symporter_sf"/>
</dbReference>
<dbReference type="Pfam" id="PF00375">
    <property type="entry name" value="SDF"/>
    <property type="match status" value="1"/>
</dbReference>
<name>H2ZXB4_LATCH</name>
<dbReference type="GO" id="GO:0005313">
    <property type="term" value="F:L-glutamate transmembrane transporter activity"/>
    <property type="evidence" value="ECO:0007669"/>
    <property type="project" value="TreeGrafter"/>
</dbReference>
<evidence type="ECO:0000256" key="9">
    <source>
        <dbReference type="ARBA" id="ARBA00022970"/>
    </source>
</evidence>
<dbReference type="STRING" id="7897.ENSLACP00000002035"/>
<evidence type="ECO:0000256" key="11">
    <source>
        <dbReference type="ARBA" id="ARBA00023053"/>
    </source>
</evidence>
<keyword evidence="20" id="KW-1185">Reference proteome</keyword>
<comment type="catalytic activity">
    <reaction evidence="16">
        <text>D-aspartate(out) + K(+)(in) + 3 Na(+)(out) + H(+)(out) = D-aspartate(in) + K(+)(out) + 3 Na(+)(in) + H(+)(in)</text>
        <dbReference type="Rhea" id="RHEA:71379"/>
        <dbReference type="ChEBI" id="CHEBI:15378"/>
        <dbReference type="ChEBI" id="CHEBI:29101"/>
        <dbReference type="ChEBI" id="CHEBI:29103"/>
        <dbReference type="ChEBI" id="CHEBI:29990"/>
    </reaction>
</comment>
<dbReference type="EMBL" id="AFYH01113046">
    <property type="status" value="NOT_ANNOTATED_CDS"/>
    <property type="molecule type" value="Genomic_DNA"/>
</dbReference>